<dbReference type="Proteomes" id="UP000079169">
    <property type="component" value="Unplaced"/>
</dbReference>
<protein>
    <submittedName>
        <fullName evidence="2">Uncharacterized protein LOC113468700</fullName>
    </submittedName>
</protein>
<dbReference type="RefSeq" id="XP_026681610.1">
    <property type="nucleotide sequence ID" value="XM_026825809.1"/>
</dbReference>
<keyword evidence="1" id="KW-1185">Reference proteome</keyword>
<name>A0A3Q0J4H0_DIACI</name>
<dbReference type="KEGG" id="dci:113468700"/>
<reference evidence="2" key="1">
    <citation type="submission" date="2025-08" db="UniProtKB">
        <authorList>
            <consortium name="RefSeq"/>
        </authorList>
    </citation>
    <scope>IDENTIFICATION</scope>
</reference>
<evidence type="ECO:0000313" key="2">
    <source>
        <dbReference type="RefSeq" id="XP_026681610.1"/>
    </source>
</evidence>
<dbReference type="AlphaFoldDB" id="A0A3Q0J4H0"/>
<dbReference type="PaxDb" id="121845-A0A3Q0J4H0"/>
<proteinExistence type="predicted"/>
<gene>
    <name evidence="2" type="primary">LOC113468700</name>
</gene>
<sequence length="183" mass="20824">MSAISSLAIFNLNTLVTPPNPTPIVQTGSSPLCTTARVNRHSTSFENYQQEQLNLIRRCKSLNNLESNQEVPCKVESIEDPAIRGSKSFLQSNLDLIEPPHFTSTPKKLPRPLEIYRRRSPAPRVTIANNEEEHNTTRSTDPPVSHWLRELSQRYDAEYMTALQSKALISEQEFEELFGLLVY</sequence>
<organism evidence="1 2">
    <name type="scientific">Diaphorina citri</name>
    <name type="common">Asian citrus psyllid</name>
    <dbReference type="NCBI Taxonomy" id="121845"/>
    <lineage>
        <taxon>Eukaryota</taxon>
        <taxon>Metazoa</taxon>
        <taxon>Ecdysozoa</taxon>
        <taxon>Arthropoda</taxon>
        <taxon>Hexapoda</taxon>
        <taxon>Insecta</taxon>
        <taxon>Pterygota</taxon>
        <taxon>Neoptera</taxon>
        <taxon>Paraneoptera</taxon>
        <taxon>Hemiptera</taxon>
        <taxon>Sternorrhyncha</taxon>
        <taxon>Psylloidea</taxon>
        <taxon>Psyllidae</taxon>
        <taxon>Diaphorininae</taxon>
        <taxon>Diaphorina</taxon>
    </lineage>
</organism>
<evidence type="ECO:0000313" key="1">
    <source>
        <dbReference type="Proteomes" id="UP000079169"/>
    </source>
</evidence>
<accession>A0A3Q0J4H0</accession>
<dbReference type="GeneID" id="113468700"/>